<proteinExistence type="predicted"/>
<gene>
    <name evidence="1" type="ORF">F8M41_000391</name>
</gene>
<sequence length="104" mass="12068">MKNNIQPLLLEHSNSATSLSLEKINLQYNYDIIELKFQSIAKNVISDEHLNSIFYACKDSLISRDSLQYLAAVIPEMNHEHLISQRRIEINNIMSQKFQSMCLL</sequence>
<comment type="caution">
    <text evidence="1">The sequence shown here is derived from an EMBL/GenBank/DDBJ whole genome shotgun (WGS) entry which is preliminary data.</text>
</comment>
<evidence type="ECO:0000313" key="1">
    <source>
        <dbReference type="EMBL" id="KAF0461570.1"/>
    </source>
</evidence>
<organism evidence="1 2">
    <name type="scientific">Gigaspora margarita</name>
    <dbReference type="NCBI Taxonomy" id="4874"/>
    <lineage>
        <taxon>Eukaryota</taxon>
        <taxon>Fungi</taxon>
        <taxon>Fungi incertae sedis</taxon>
        <taxon>Mucoromycota</taxon>
        <taxon>Glomeromycotina</taxon>
        <taxon>Glomeromycetes</taxon>
        <taxon>Diversisporales</taxon>
        <taxon>Gigasporaceae</taxon>
        <taxon>Gigaspora</taxon>
    </lineage>
</organism>
<dbReference type="Proteomes" id="UP000439903">
    <property type="component" value="Unassembled WGS sequence"/>
</dbReference>
<keyword evidence="2" id="KW-1185">Reference proteome</keyword>
<name>A0A8H3XHN3_GIGMA</name>
<dbReference type="EMBL" id="WTPW01001024">
    <property type="protein sequence ID" value="KAF0461570.1"/>
    <property type="molecule type" value="Genomic_DNA"/>
</dbReference>
<protein>
    <submittedName>
        <fullName evidence="1">Uncharacterized protein</fullName>
    </submittedName>
</protein>
<dbReference type="AlphaFoldDB" id="A0A8H3XHN3"/>
<reference evidence="1 2" key="1">
    <citation type="journal article" date="2019" name="Environ. Microbiol.">
        <title>At the nexus of three kingdoms: the genome of the mycorrhizal fungus Gigaspora margarita provides insights into plant, endobacterial and fungal interactions.</title>
        <authorList>
            <person name="Venice F."/>
            <person name="Ghignone S."/>
            <person name="Salvioli di Fossalunga A."/>
            <person name="Amselem J."/>
            <person name="Novero M."/>
            <person name="Xianan X."/>
            <person name="Sedzielewska Toro K."/>
            <person name="Morin E."/>
            <person name="Lipzen A."/>
            <person name="Grigoriev I.V."/>
            <person name="Henrissat B."/>
            <person name="Martin F.M."/>
            <person name="Bonfante P."/>
        </authorList>
    </citation>
    <scope>NUCLEOTIDE SEQUENCE [LARGE SCALE GENOMIC DNA]</scope>
    <source>
        <strain evidence="1 2">BEG34</strain>
    </source>
</reference>
<accession>A0A8H3XHN3</accession>
<evidence type="ECO:0000313" key="2">
    <source>
        <dbReference type="Proteomes" id="UP000439903"/>
    </source>
</evidence>